<dbReference type="Pfam" id="PF12728">
    <property type="entry name" value="HTH_17"/>
    <property type="match status" value="1"/>
</dbReference>
<evidence type="ECO:0000313" key="2">
    <source>
        <dbReference type="EMBL" id="QHI69533.1"/>
    </source>
</evidence>
<dbReference type="KEGG" id="taer:GT409_08710"/>
<proteinExistence type="predicted"/>
<evidence type="ECO:0000313" key="3">
    <source>
        <dbReference type="Proteomes" id="UP000464954"/>
    </source>
</evidence>
<dbReference type="EMBL" id="CP047593">
    <property type="protein sequence ID" value="QHI69533.1"/>
    <property type="molecule type" value="Genomic_DNA"/>
</dbReference>
<protein>
    <submittedName>
        <fullName evidence="2">Helix-turn-helix domain-containing protein</fullName>
    </submittedName>
</protein>
<dbReference type="RefSeq" id="WP_160628715.1">
    <property type="nucleotide sequence ID" value="NZ_CP047593.1"/>
</dbReference>
<dbReference type="InterPro" id="IPR041657">
    <property type="entry name" value="HTH_17"/>
</dbReference>
<feature type="domain" description="Helix-turn-helix" evidence="1">
    <location>
        <begin position="8"/>
        <end position="58"/>
    </location>
</feature>
<dbReference type="Gene3D" id="1.10.1660.10">
    <property type="match status" value="1"/>
</dbReference>
<name>A0A6P1M8Y4_9BACT</name>
<keyword evidence="3" id="KW-1185">Reference proteome</keyword>
<evidence type="ECO:0000259" key="1">
    <source>
        <dbReference type="Pfam" id="PF12728"/>
    </source>
</evidence>
<dbReference type="InterPro" id="IPR009061">
    <property type="entry name" value="DNA-bd_dom_put_sf"/>
</dbReference>
<dbReference type="Proteomes" id="UP000464954">
    <property type="component" value="Chromosome"/>
</dbReference>
<dbReference type="AlphaFoldDB" id="A0A6P1M8Y4"/>
<gene>
    <name evidence="2" type="ORF">GT409_08710</name>
</gene>
<organism evidence="2 3">
    <name type="scientific">Tichowtungia aerotolerans</name>
    <dbReference type="NCBI Taxonomy" id="2697043"/>
    <lineage>
        <taxon>Bacteria</taxon>
        <taxon>Pseudomonadati</taxon>
        <taxon>Kiritimatiellota</taxon>
        <taxon>Tichowtungiia</taxon>
        <taxon>Tichowtungiales</taxon>
        <taxon>Tichowtungiaceae</taxon>
        <taxon>Tichowtungia</taxon>
    </lineage>
</organism>
<dbReference type="SUPFAM" id="SSF46955">
    <property type="entry name" value="Putative DNA-binding domain"/>
    <property type="match status" value="1"/>
</dbReference>
<reference evidence="2 3" key="1">
    <citation type="submission" date="2020-01" db="EMBL/GenBank/DDBJ databases">
        <title>Ponticoccus aerotolerans gen. nov., sp. nov., an anaerobic bacterium and proposal of Ponticoccusceae fam. nov., Ponticoccusles ord. nov. and Ponticoccuse classis nov. in the phylum Kiritimatiellaeota.</title>
        <authorList>
            <person name="Zhou L.Y."/>
            <person name="Du Z.J."/>
        </authorList>
    </citation>
    <scope>NUCLEOTIDE SEQUENCE [LARGE SCALE GENOMIC DNA]</scope>
    <source>
        <strain evidence="2 3">S-5007</strain>
    </source>
</reference>
<sequence>MARKKEIYTTAEVAKRFRVSEATVRRLVGSKKLRPIKGFNHPYRFSCREIDRFLNGRRAA</sequence>
<accession>A0A6P1M8Y4</accession>